<feature type="transmembrane region" description="Helical" evidence="1">
    <location>
        <begin position="54"/>
        <end position="81"/>
    </location>
</feature>
<evidence type="ECO:0000313" key="2">
    <source>
        <dbReference type="EMBL" id="TWI92057.1"/>
    </source>
</evidence>
<protein>
    <submittedName>
        <fullName evidence="2">Oligosaccharide repeat unit polymerase</fullName>
    </submittedName>
</protein>
<sequence>MKDKKWDLKRAMELNRQSTIIPEAKIVRIILIFYIGYIVFSLLGNIVIKYTGIAAVPLMLFLLYVICLLHGVILGLALPFIKIERPVNIKFKAVVIILFMICCMTTLLAWYLNIKHYGSLVYIFAHSFVIRESSIGQSEGIIPVYVTYINSFLYCLFALLLIGYHYTRRKYCIVLSVLTFILVIFTDLLTFGRIGILYCLFILFAYFILFRKVRINLRVIIGITALFLILNLPRMIRGGFDNFEGSVSAFKNFLYYDIPPIFNSVITVYTYYFSSLFAFSNYYEHQHIEFTYGDITFNPIVNIYNRFIAHNERVSLIADPVYIPFRTNIYSIVKDLYQDFGVIGIILPPIFFGIIIGYIFKSGSITGQALKIYILAWVFYTPIYNPFSFATFLISFFMLILISLLIKLKF</sequence>
<organism evidence="2 3">
    <name type="scientific">Chitinophaga japonensis</name>
    <name type="common">Flexibacter japonensis</name>
    <dbReference type="NCBI Taxonomy" id="104662"/>
    <lineage>
        <taxon>Bacteria</taxon>
        <taxon>Pseudomonadati</taxon>
        <taxon>Bacteroidota</taxon>
        <taxon>Chitinophagia</taxon>
        <taxon>Chitinophagales</taxon>
        <taxon>Chitinophagaceae</taxon>
        <taxon>Chitinophaga</taxon>
    </lineage>
</organism>
<feature type="transmembrane region" description="Helical" evidence="1">
    <location>
        <begin position="340"/>
        <end position="360"/>
    </location>
</feature>
<feature type="transmembrane region" description="Helical" evidence="1">
    <location>
        <begin position="217"/>
        <end position="236"/>
    </location>
</feature>
<accession>A0A562TEU3</accession>
<feature type="transmembrane region" description="Helical" evidence="1">
    <location>
        <begin position="171"/>
        <end position="188"/>
    </location>
</feature>
<comment type="caution">
    <text evidence="2">The sequence shown here is derived from an EMBL/GenBank/DDBJ whole genome shotgun (WGS) entry which is preliminary data.</text>
</comment>
<dbReference type="OrthoDB" id="2207562at2"/>
<feature type="transmembrane region" description="Helical" evidence="1">
    <location>
        <begin position="194"/>
        <end position="210"/>
    </location>
</feature>
<feature type="transmembrane region" description="Helical" evidence="1">
    <location>
        <begin position="142"/>
        <end position="164"/>
    </location>
</feature>
<keyword evidence="1" id="KW-1133">Transmembrane helix</keyword>
<evidence type="ECO:0000256" key="1">
    <source>
        <dbReference type="SAM" id="Phobius"/>
    </source>
</evidence>
<dbReference type="RefSeq" id="WP_145711270.1">
    <property type="nucleotide sequence ID" value="NZ_BAAAFY010000001.1"/>
</dbReference>
<feature type="transmembrane region" description="Helical" evidence="1">
    <location>
        <begin position="387"/>
        <end position="406"/>
    </location>
</feature>
<dbReference type="NCBIfam" id="TIGR04370">
    <property type="entry name" value="glyco_rpt_poly"/>
    <property type="match status" value="1"/>
</dbReference>
<proteinExistence type="predicted"/>
<keyword evidence="1" id="KW-0472">Membrane</keyword>
<gene>
    <name evidence="2" type="ORF">LX66_1439</name>
</gene>
<keyword evidence="1" id="KW-0812">Transmembrane</keyword>
<feature type="transmembrane region" description="Helical" evidence="1">
    <location>
        <begin position="261"/>
        <end position="279"/>
    </location>
</feature>
<keyword evidence="3" id="KW-1185">Reference proteome</keyword>
<evidence type="ECO:0000313" key="3">
    <source>
        <dbReference type="Proteomes" id="UP000316778"/>
    </source>
</evidence>
<name>A0A562TEU3_CHIJA</name>
<dbReference type="AlphaFoldDB" id="A0A562TEU3"/>
<feature type="transmembrane region" description="Helical" evidence="1">
    <location>
        <begin position="93"/>
        <end position="112"/>
    </location>
</feature>
<dbReference type="EMBL" id="VLLG01000002">
    <property type="protein sequence ID" value="TWI92057.1"/>
    <property type="molecule type" value="Genomic_DNA"/>
</dbReference>
<dbReference type="Proteomes" id="UP000316778">
    <property type="component" value="Unassembled WGS sequence"/>
</dbReference>
<feature type="transmembrane region" description="Helical" evidence="1">
    <location>
        <begin position="26"/>
        <end position="48"/>
    </location>
</feature>
<reference evidence="2 3" key="1">
    <citation type="journal article" date="2013" name="Stand. Genomic Sci.">
        <title>Genomic Encyclopedia of Type Strains, Phase I: The one thousand microbial genomes (KMG-I) project.</title>
        <authorList>
            <person name="Kyrpides N.C."/>
            <person name="Woyke T."/>
            <person name="Eisen J.A."/>
            <person name="Garrity G."/>
            <person name="Lilburn T.G."/>
            <person name="Beck B.J."/>
            <person name="Whitman W.B."/>
            <person name="Hugenholtz P."/>
            <person name="Klenk H.P."/>
        </authorList>
    </citation>
    <scope>NUCLEOTIDE SEQUENCE [LARGE SCALE GENOMIC DNA]</scope>
    <source>
        <strain evidence="2 3">DSM 13484</strain>
    </source>
</reference>